<feature type="compositionally biased region" description="Basic and acidic residues" evidence="9">
    <location>
        <begin position="21"/>
        <end position="35"/>
    </location>
</feature>
<dbReference type="GO" id="GO:0000462">
    <property type="term" value="P:maturation of SSU-rRNA from tricistronic rRNA transcript (SSU-rRNA, 5.8S rRNA, LSU-rRNA)"/>
    <property type="evidence" value="ECO:0007669"/>
    <property type="project" value="TreeGrafter"/>
</dbReference>
<reference evidence="10" key="1">
    <citation type="submission" date="2020-02" db="EMBL/GenBank/DDBJ databases">
        <authorList>
            <person name="Palmer J.M."/>
        </authorList>
    </citation>
    <scope>NUCLEOTIDE SEQUENCE</scope>
    <source>
        <strain evidence="10">EPUS1.4</strain>
        <tissue evidence="10">Thallus</tissue>
    </source>
</reference>
<feature type="compositionally biased region" description="Basic and acidic residues" evidence="9">
    <location>
        <begin position="62"/>
        <end position="72"/>
    </location>
</feature>
<feature type="compositionally biased region" description="Acidic residues" evidence="9">
    <location>
        <begin position="351"/>
        <end position="368"/>
    </location>
</feature>
<feature type="compositionally biased region" description="Basic residues" evidence="9">
    <location>
        <begin position="84"/>
        <end position="94"/>
    </location>
</feature>
<evidence type="ECO:0000256" key="2">
    <source>
        <dbReference type="ARBA" id="ARBA00004604"/>
    </source>
</evidence>
<feature type="compositionally biased region" description="Basic and acidic residues" evidence="9">
    <location>
        <begin position="197"/>
        <end position="206"/>
    </location>
</feature>
<dbReference type="OrthoDB" id="47732at2759"/>
<evidence type="ECO:0000256" key="3">
    <source>
        <dbReference type="ARBA" id="ARBA00006916"/>
    </source>
</evidence>
<protein>
    <recommendedName>
        <fullName evidence="4">rRNA-processing protein EFG1</fullName>
    </recommendedName>
    <alternativeName>
        <fullName evidence="5">rRNA-processing protein efg1</fullName>
    </alternativeName>
</protein>
<name>A0A8H7AJS9_9EURO</name>
<accession>A0A8H7AJS9</accession>
<organism evidence="10 11">
    <name type="scientific">Endocarpon pusillum</name>
    <dbReference type="NCBI Taxonomy" id="364733"/>
    <lineage>
        <taxon>Eukaryota</taxon>
        <taxon>Fungi</taxon>
        <taxon>Dikarya</taxon>
        <taxon>Ascomycota</taxon>
        <taxon>Pezizomycotina</taxon>
        <taxon>Eurotiomycetes</taxon>
        <taxon>Chaetothyriomycetidae</taxon>
        <taxon>Verrucariales</taxon>
        <taxon>Verrucariaceae</taxon>
        <taxon>Endocarpon</taxon>
    </lineage>
</organism>
<dbReference type="Proteomes" id="UP000606974">
    <property type="component" value="Unassembled WGS sequence"/>
</dbReference>
<dbReference type="InterPro" id="IPR019310">
    <property type="entry name" value="Efg1"/>
</dbReference>
<dbReference type="InterPro" id="IPR050786">
    <property type="entry name" value="EFG1_rRNA-proc"/>
</dbReference>
<keyword evidence="11" id="KW-1185">Reference proteome</keyword>
<proteinExistence type="inferred from homology"/>
<feature type="region of interest" description="Disordered" evidence="9">
    <location>
        <begin position="1"/>
        <end position="106"/>
    </location>
</feature>
<dbReference type="EMBL" id="JAACFV010000087">
    <property type="protein sequence ID" value="KAF7506420.1"/>
    <property type="molecule type" value="Genomic_DNA"/>
</dbReference>
<dbReference type="Pfam" id="PF10153">
    <property type="entry name" value="Efg1"/>
    <property type="match status" value="1"/>
</dbReference>
<comment type="caution">
    <text evidence="10">The sequence shown here is derived from an EMBL/GenBank/DDBJ whole genome shotgun (WGS) entry which is preliminary data.</text>
</comment>
<dbReference type="AlphaFoldDB" id="A0A8H7AJS9"/>
<feature type="region of interest" description="Disordered" evidence="9">
    <location>
        <begin position="181"/>
        <end position="212"/>
    </location>
</feature>
<evidence type="ECO:0000313" key="11">
    <source>
        <dbReference type="Proteomes" id="UP000606974"/>
    </source>
</evidence>
<dbReference type="GO" id="GO:0005730">
    <property type="term" value="C:nucleolus"/>
    <property type="evidence" value="ECO:0007669"/>
    <property type="project" value="UniProtKB-SubCell"/>
</dbReference>
<keyword evidence="7" id="KW-0175">Coiled coil</keyword>
<sequence length="368" mass="42641">MAHYHKLDFSGYKPSTNSSFKSDRDRSRSPERPRSDSWIPFEPVEDETIRHNGRRSRGRAKPRTENVYRERSPNTSRDAPSHATKTKNRKRGRGQRNGEETKGLSDKIHSLRRLLEKAVDMPADVRLEKERELQGYVNDQQRIKAMREKNAVTSRYHFVRFMERKKAERLLKRVERSLERAMNGEDGNGQHGFARNETTRSHDDGTKTITDGQQVLSSAERLALQQEAYKRQLHEAKVDLNYTLYAPLNQKYISLYPTTSKSRKDQENNDRLTDVRDLQEATKDIEADLLRNDYGHKPALWYAVEKAMDNGTLEALRDGKILMADNHGDQMLTSRSMAEPGNSDRIPGIEADSDDQDQEDSEDDFFER</sequence>
<evidence type="ECO:0000256" key="6">
    <source>
        <dbReference type="ARBA" id="ARBA00022552"/>
    </source>
</evidence>
<dbReference type="GO" id="GO:0030688">
    <property type="term" value="C:preribosome, small subunit precursor"/>
    <property type="evidence" value="ECO:0007669"/>
    <property type="project" value="TreeGrafter"/>
</dbReference>
<feature type="region of interest" description="Disordered" evidence="9">
    <location>
        <begin position="332"/>
        <end position="368"/>
    </location>
</feature>
<comment type="function">
    <text evidence="1">Involved in rRNA processing.</text>
</comment>
<evidence type="ECO:0000256" key="4">
    <source>
        <dbReference type="ARBA" id="ARBA00018689"/>
    </source>
</evidence>
<dbReference type="PANTHER" id="PTHR33911:SF1">
    <property type="entry name" value="RRNA-PROCESSING PROTEIN EFG1"/>
    <property type="match status" value="1"/>
</dbReference>
<evidence type="ECO:0000256" key="7">
    <source>
        <dbReference type="ARBA" id="ARBA00023054"/>
    </source>
</evidence>
<evidence type="ECO:0000256" key="1">
    <source>
        <dbReference type="ARBA" id="ARBA00002773"/>
    </source>
</evidence>
<dbReference type="PANTHER" id="PTHR33911">
    <property type="entry name" value="RRNA-PROCESSING PROTEIN EFG1"/>
    <property type="match status" value="1"/>
</dbReference>
<comment type="similarity">
    <text evidence="3">Belongs to the EFG1 family.</text>
</comment>
<keyword evidence="6" id="KW-0698">rRNA processing</keyword>
<keyword evidence="8" id="KW-0539">Nucleus</keyword>
<gene>
    <name evidence="10" type="ORF">GJ744_011774</name>
</gene>
<evidence type="ECO:0000256" key="5">
    <source>
        <dbReference type="ARBA" id="ARBA00019827"/>
    </source>
</evidence>
<feature type="compositionally biased region" description="Basic residues" evidence="9">
    <location>
        <begin position="51"/>
        <end position="61"/>
    </location>
</feature>
<evidence type="ECO:0000256" key="8">
    <source>
        <dbReference type="ARBA" id="ARBA00023242"/>
    </source>
</evidence>
<comment type="subcellular location">
    <subcellularLocation>
        <location evidence="2">Nucleus</location>
        <location evidence="2">Nucleolus</location>
    </subcellularLocation>
</comment>
<evidence type="ECO:0000256" key="9">
    <source>
        <dbReference type="SAM" id="MobiDB-lite"/>
    </source>
</evidence>
<evidence type="ECO:0000313" key="10">
    <source>
        <dbReference type="EMBL" id="KAF7506420.1"/>
    </source>
</evidence>
<feature type="compositionally biased region" description="Basic and acidic residues" evidence="9">
    <location>
        <begin position="96"/>
        <end position="106"/>
    </location>
</feature>